<evidence type="ECO:0000313" key="2">
    <source>
        <dbReference type="Proteomes" id="UP000292702"/>
    </source>
</evidence>
<dbReference type="EMBL" id="RWJN01000045">
    <property type="protein sequence ID" value="TCD69275.1"/>
    <property type="molecule type" value="Genomic_DNA"/>
</dbReference>
<name>A0A4R0RSH7_9APHY</name>
<proteinExistence type="predicted"/>
<gene>
    <name evidence="1" type="ORF">EIP91_008210</name>
</gene>
<evidence type="ECO:0000313" key="1">
    <source>
        <dbReference type="EMBL" id="TCD69275.1"/>
    </source>
</evidence>
<accession>A0A4R0RSH7</accession>
<dbReference type="STRING" id="92696.A0A4R0RSH7"/>
<organism evidence="1 2">
    <name type="scientific">Steccherinum ochraceum</name>
    <dbReference type="NCBI Taxonomy" id="92696"/>
    <lineage>
        <taxon>Eukaryota</taxon>
        <taxon>Fungi</taxon>
        <taxon>Dikarya</taxon>
        <taxon>Basidiomycota</taxon>
        <taxon>Agaricomycotina</taxon>
        <taxon>Agaricomycetes</taxon>
        <taxon>Polyporales</taxon>
        <taxon>Steccherinaceae</taxon>
        <taxon>Steccherinum</taxon>
    </lineage>
</organism>
<sequence>MLSSSRSSFARVAQGRVVAARRVARVRTVQRFQSTSTTGSPSSASTHLAAGIAGGGVVILGAYAYYHFSGAKKAVDAAKATKAYFDQTAQTIKEKAPKNPNEAVAFLRSVAKSYLGMVPGASTYVDTTFDTLDELQETHGDEVNKIVSEAYNEVQAILKDAKSGADLETAKKLWEVLGKRIMQLQELSKKAGGDAFAKLEQKHPQVAQVLGLGYRNLKDLSDRSGPEAKKLYDETSRQLKQIFSKGFSQDALDQARDLVQSKSSQIRDLAQQASQKAWDTSLSKASAYLDKLPEIKQLLSDNASKFVSAGVSSAGVASDETKEVFDKVKEVSEVKDEGKRKEKIKELKEFVSRKAEEAQERGGRSLERGWESLQEWMKMVPGGSEAMEKVPDVKVFVELSRKKSDEARKLAKETYEDVFRVLEEKAKKARGMVEDTKNEAEKKSSS</sequence>
<protein>
    <submittedName>
        <fullName evidence="1">Uncharacterized protein</fullName>
    </submittedName>
</protein>
<keyword evidence="2" id="KW-1185">Reference proteome</keyword>
<dbReference type="AlphaFoldDB" id="A0A4R0RSH7"/>
<reference evidence="1 2" key="1">
    <citation type="submission" date="2018-11" db="EMBL/GenBank/DDBJ databases">
        <title>Genome assembly of Steccherinum ochraceum LE-BIN_3174, the white-rot fungus of the Steccherinaceae family (The Residual Polyporoid clade, Polyporales, Basidiomycota).</title>
        <authorList>
            <person name="Fedorova T.V."/>
            <person name="Glazunova O.A."/>
            <person name="Landesman E.O."/>
            <person name="Moiseenko K.V."/>
            <person name="Psurtseva N.V."/>
            <person name="Savinova O.S."/>
            <person name="Shakhova N.V."/>
            <person name="Tyazhelova T.V."/>
            <person name="Vasina D.V."/>
        </authorList>
    </citation>
    <scope>NUCLEOTIDE SEQUENCE [LARGE SCALE GENOMIC DNA]</scope>
    <source>
        <strain evidence="1 2">LE-BIN_3174</strain>
    </source>
</reference>
<comment type="caution">
    <text evidence="1">The sequence shown here is derived from an EMBL/GenBank/DDBJ whole genome shotgun (WGS) entry which is preliminary data.</text>
</comment>
<dbReference type="OrthoDB" id="3883941at2759"/>
<dbReference type="Proteomes" id="UP000292702">
    <property type="component" value="Unassembled WGS sequence"/>
</dbReference>